<dbReference type="Gene3D" id="3.80.10.10">
    <property type="entry name" value="Ribonuclease Inhibitor"/>
    <property type="match status" value="1"/>
</dbReference>
<dbReference type="PANTHER" id="PTHR24114">
    <property type="entry name" value="LEUCINE RICH REPEAT FAMILY PROTEIN"/>
    <property type="match status" value="1"/>
</dbReference>
<evidence type="ECO:0000313" key="3">
    <source>
        <dbReference type="Proteomes" id="UP000054558"/>
    </source>
</evidence>
<dbReference type="InterPro" id="IPR052394">
    <property type="entry name" value="LRR-containing"/>
</dbReference>
<dbReference type="SUPFAM" id="SSF52047">
    <property type="entry name" value="RNI-like"/>
    <property type="match status" value="1"/>
</dbReference>
<dbReference type="STRING" id="105231.A0A1Y1HKR2"/>
<dbReference type="InterPro" id="IPR032675">
    <property type="entry name" value="LRR_dom_sf"/>
</dbReference>
<organism evidence="2 3">
    <name type="scientific">Klebsormidium nitens</name>
    <name type="common">Green alga</name>
    <name type="synonym">Ulothrix nitens</name>
    <dbReference type="NCBI Taxonomy" id="105231"/>
    <lineage>
        <taxon>Eukaryota</taxon>
        <taxon>Viridiplantae</taxon>
        <taxon>Streptophyta</taxon>
        <taxon>Klebsormidiophyceae</taxon>
        <taxon>Klebsormidiales</taxon>
        <taxon>Klebsormidiaceae</taxon>
        <taxon>Klebsormidium</taxon>
    </lineage>
</organism>
<name>A0A1Y1HKR2_KLENI</name>
<evidence type="ECO:0008006" key="4">
    <source>
        <dbReference type="Google" id="ProtNLM"/>
    </source>
</evidence>
<reference evidence="2 3" key="1">
    <citation type="journal article" date="2014" name="Nat. Commun.">
        <title>Klebsormidium flaccidum genome reveals primary factors for plant terrestrial adaptation.</title>
        <authorList>
            <person name="Hori K."/>
            <person name="Maruyama F."/>
            <person name="Fujisawa T."/>
            <person name="Togashi T."/>
            <person name="Yamamoto N."/>
            <person name="Seo M."/>
            <person name="Sato S."/>
            <person name="Yamada T."/>
            <person name="Mori H."/>
            <person name="Tajima N."/>
            <person name="Moriyama T."/>
            <person name="Ikeuchi M."/>
            <person name="Watanabe M."/>
            <person name="Wada H."/>
            <person name="Kobayashi K."/>
            <person name="Saito M."/>
            <person name="Masuda T."/>
            <person name="Sasaki-Sekimoto Y."/>
            <person name="Mashiguchi K."/>
            <person name="Awai K."/>
            <person name="Shimojima M."/>
            <person name="Masuda S."/>
            <person name="Iwai M."/>
            <person name="Nobusawa T."/>
            <person name="Narise T."/>
            <person name="Kondo S."/>
            <person name="Saito H."/>
            <person name="Sato R."/>
            <person name="Murakawa M."/>
            <person name="Ihara Y."/>
            <person name="Oshima-Yamada Y."/>
            <person name="Ohtaka K."/>
            <person name="Satoh M."/>
            <person name="Sonobe K."/>
            <person name="Ishii M."/>
            <person name="Ohtani R."/>
            <person name="Kanamori-Sato M."/>
            <person name="Honoki R."/>
            <person name="Miyazaki D."/>
            <person name="Mochizuki H."/>
            <person name="Umetsu J."/>
            <person name="Higashi K."/>
            <person name="Shibata D."/>
            <person name="Kamiya Y."/>
            <person name="Sato N."/>
            <person name="Nakamura Y."/>
            <person name="Tabata S."/>
            <person name="Ida S."/>
            <person name="Kurokawa K."/>
            <person name="Ohta H."/>
        </authorList>
    </citation>
    <scope>NUCLEOTIDE SEQUENCE [LARGE SCALE GENOMIC DNA]</scope>
    <source>
        <strain evidence="2 3">NIES-2285</strain>
    </source>
</reference>
<keyword evidence="3" id="KW-1185">Reference proteome</keyword>
<evidence type="ECO:0000256" key="1">
    <source>
        <dbReference type="SAM" id="MobiDB-lite"/>
    </source>
</evidence>
<dbReference type="EMBL" id="DF236975">
    <property type="protein sequence ID" value="GAQ79194.1"/>
    <property type="molecule type" value="Genomic_DNA"/>
</dbReference>
<dbReference type="Proteomes" id="UP000054558">
    <property type="component" value="Unassembled WGS sequence"/>
</dbReference>
<protein>
    <recommendedName>
        <fullName evidence="4">F-box domain-containing protein</fullName>
    </recommendedName>
</protein>
<accession>A0A1Y1HKR2</accession>
<dbReference type="InterPro" id="IPR001611">
    <property type="entry name" value="Leu-rich_rpt"/>
</dbReference>
<evidence type="ECO:0000313" key="2">
    <source>
        <dbReference type="EMBL" id="GAQ79194.1"/>
    </source>
</evidence>
<sequence length="298" mass="32002">MAPTEGRHLSSGVDEESEIESLPDDVLGRIMGEVAKDGGGDEVAFASTSKKLRNIYKSVNSKSWTLFTHAADQEALSEIESTSSHFRLVADPDECTPSDSCKVQKILFLLHNMQGLRSLSLGGLLVRPRSSSPLRCYDPEYPSSDHKGFWQLLAPELGQFAKLTVLDLHGTSLKDEGADAVASGLGKVTGLTMLNLSNTKISTLGAVYMARGLGKNTGLTTLILSENILNEREENLVELGNLVGLTSLDLRDTRLSAVGAAHMARGLGKNEGLTSLILSENALGNLIDHEMQELIEVG</sequence>
<dbReference type="Pfam" id="PF13516">
    <property type="entry name" value="LRR_6"/>
    <property type="match status" value="1"/>
</dbReference>
<feature type="region of interest" description="Disordered" evidence="1">
    <location>
        <begin position="1"/>
        <end position="20"/>
    </location>
</feature>
<proteinExistence type="predicted"/>
<dbReference type="OrthoDB" id="427001at2759"/>
<dbReference type="PANTHER" id="PTHR24114:SF2">
    <property type="entry name" value="F-BOX DOMAIN-CONTAINING PROTEIN-RELATED"/>
    <property type="match status" value="1"/>
</dbReference>
<dbReference type="SMART" id="SM00368">
    <property type="entry name" value="LRR_RI"/>
    <property type="match status" value="3"/>
</dbReference>
<dbReference type="AlphaFoldDB" id="A0A1Y1HKR2"/>
<gene>
    <name evidence="2" type="ORF">KFL_000260090</name>
</gene>